<gene>
    <name evidence="1" type="ORF">SBX37_17800</name>
    <name evidence="2" type="ORF">VIM7927_02282</name>
</gene>
<protein>
    <submittedName>
        <fullName evidence="2">Uncharacterized protein</fullName>
    </submittedName>
</protein>
<accession>A0A1Y6ITM1</accession>
<dbReference type="EMBL" id="JAWRCO010000002">
    <property type="protein sequence ID" value="MDW6004714.1"/>
    <property type="molecule type" value="Genomic_DNA"/>
</dbReference>
<dbReference type="AlphaFoldDB" id="A0A1Y6ITM1"/>
<keyword evidence="4" id="KW-1185">Reference proteome</keyword>
<dbReference type="Proteomes" id="UP001283366">
    <property type="component" value="Unassembled WGS sequence"/>
</dbReference>
<dbReference type="OrthoDB" id="5830125at2"/>
<evidence type="ECO:0000313" key="4">
    <source>
        <dbReference type="Proteomes" id="UP001283366"/>
    </source>
</evidence>
<evidence type="ECO:0000313" key="3">
    <source>
        <dbReference type="Proteomes" id="UP000196125"/>
    </source>
</evidence>
<dbReference type="Proteomes" id="UP000196125">
    <property type="component" value="Unassembled WGS sequence"/>
</dbReference>
<evidence type="ECO:0000313" key="1">
    <source>
        <dbReference type="EMBL" id="MDW6004714.1"/>
    </source>
</evidence>
<organism evidence="2 3">
    <name type="scientific">Vibrio mangrovi</name>
    <dbReference type="NCBI Taxonomy" id="474394"/>
    <lineage>
        <taxon>Bacteria</taxon>
        <taxon>Pseudomonadati</taxon>
        <taxon>Pseudomonadota</taxon>
        <taxon>Gammaproteobacteria</taxon>
        <taxon>Vibrionales</taxon>
        <taxon>Vibrionaceae</taxon>
        <taxon>Vibrio</taxon>
    </lineage>
</organism>
<sequence length="296" mass="32780">MSLEQRVTELVLAANNLTGGVDDKISEIDQRVEQAEQKFDQRVDQAKHEFDQFKAHLQETVPLPFNLFKNSMMRAVEPEGHPTGSSYTGCKIEAVHSYTKGFEGPYTPVAPEKVAATPDLATAELPYWYGRYYMGPRIHRGGLRNGWGGLGDGNILKITSTAANEAKLFRMPLEKLGLFEKVGVKFWIKIVSGSLAVGTDAGIYNGYGSHTYMPNKITKSQTDTGTDGWFLYDRVIGISSVTNMTGNVLNFGLPENENCEIYIALPYAYIPMAPKHMLAGVGETVATPYYTFRNQS</sequence>
<proteinExistence type="predicted"/>
<dbReference type="EMBL" id="FXXI01000003">
    <property type="protein sequence ID" value="SMS01005.1"/>
    <property type="molecule type" value="Genomic_DNA"/>
</dbReference>
<name>A0A1Y6ITM1_9VIBR</name>
<reference evidence="1 4" key="2">
    <citation type="submission" date="2023-11" db="EMBL/GenBank/DDBJ databases">
        <title>Plant-associative lifestyle of Vibrio porteresiae and its evolutionary dynamics.</title>
        <authorList>
            <person name="Rameshkumar N."/>
            <person name="Kirti K."/>
        </authorList>
    </citation>
    <scope>NUCLEOTIDE SEQUENCE [LARGE SCALE GENOMIC DNA]</scope>
    <source>
        <strain evidence="1 4">MSSRF38</strain>
    </source>
</reference>
<dbReference type="RefSeq" id="WP_087481046.1">
    <property type="nucleotide sequence ID" value="NZ_AP024884.1"/>
</dbReference>
<reference evidence="2 3" key="1">
    <citation type="submission" date="2017-05" db="EMBL/GenBank/DDBJ databases">
        <authorList>
            <person name="Song R."/>
            <person name="Chenine A.L."/>
            <person name="Ruprecht R.M."/>
        </authorList>
    </citation>
    <scope>NUCLEOTIDE SEQUENCE [LARGE SCALE GENOMIC DNA]</scope>
    <source>
        <strain evidence="2 3">CECT 7927</strain>
    </source>
</reference>
<evidence type="ECO:0000313" key="2">
    <source>
        <dbReference type="EMBL" id="SMS01005.1"/>
    </source>
</evidence>